<feature type="domain" description="Glycosyl transferase family 3 N-terminal" evidence="3">
    <location>
        <begin position="23"/>
        <end position="78"/>
    </location>
</feature>
<reference evidence="4 5" key="1">
    <citation type="submission" date="2019-12" db="EMBL/GenBank/DDBJ databases">
        <title>Genome sequencing and assembly of endphytes of Porphyra tenera.</title>
        <authorList>
            <person name="Park J.M."/>
            <person name="Shin R."/>
            <person name="Jo S.H."/>
        </authorList>
    </citation>
    <scope>NUCLEOTIDE SEQUENCE [LARGE SCALE GENOMIC DNA]</scope>
    <source>
        <strain evidence="4 5">GPM4</strain>
    </source>
</reference>
<dbReference type="KEGG" id="pmes:FX988_00230"/>
<dbReference type="GO" id="GO:0005829">
    <property type="term" value="C:cytosol"/>
    <property type="evidence" value="ECO:0007669"/>
    <property type="project" value="TreeGrafter"/>
</dbReference>
<dbReference type="Proteomes" id="UP000464524">
    <property type="component" value="Chromosome"/>
</dbReference>
<evidence type="ECO:0000256" key="2">
    <source>
        <dbReference type="ARBA" id="ARBA00022679"/>
    </source>
</evidence>
<dbReference type="AlphaFoldDB" id="A0A857JGC2"/>
<evidence type="ECO:0000256" key="1">
    <source>
        <dbReference type="ARBA" id="ARBA00022676"/>
    </source>
</evidence>
<evidence type="ECO:0000313" key="5">
    <source>
        <dbReference type="Proteomes" id="UP000464524"/>
    </source>
</evidence>
<keyword evidence="2" id="KW-0808">Transferase</keyword>
<sequence>MRNNTHPENFPEFKEFIRIIGRGQRAGGTLTQRQAYQAMKMLINDEITPEQKGAFLMLLRVREETAEELAGFIQAFREVNEPQLADLPIDIDLGCYAGKRRHLPWFLLAVMAFAQQGKTLFLHGTHEPDSNRLYLKDVLPQLGIDVATSVSQAKTLLGQHGFSYMDLADINPKLDAMIQLRSQFGLRSCANTLARMLNASQSANSLQGVFHRGVDKKHSRCASLVNEQAQSEKSILCFRGEGGEVEYNPERNVTLHLCRGSVEATIEVPATLSHWVTKPKTLDVMQLVHVWEGEQINDYASHSIIGTLSLFFMLVDKLPLEHANTQAALCWHARNKSWPFTLPATPDMPSFDTTGKHQAH</sequence>
<dbReference type="PANTHER" id="PTHR43285:SF2">
    <property type="entry name" value="ANTHRANILATE PHOSPHORIBOSYLTRANSFERASE"/>
    <property type="match status" value="1"/>
</dbReference>
<keyword evidence="5" id="KW-1185">Reference proteome</keyword>
<dbReference type="EMBL" id="CP047656">
    <property type="protein sequence ID" value="QHJ10021.1"/>
    <property type="molecule type" value="Genomic_DNA"/>
</dbReference>
<evidence type="ECO:0000313" key="4">
    <source>
        <dbReference type="EMBL" id="QHJ10021.1"/>
    </source>
</evidence>
<accession>A0A857JGC2</accession>
<dbReference type="InterPro" id="IPR036320">
    <property type="entry name" value="Glycosyl_Trfase_fam3_N_dom_sf"/>
</dbReference>
<gene>
    <name evidence="4" type="ORF">FX988_00230</name>
</gene>
<dbReference type="GO" id="GO:0004048">
    <property type="term" value="F:anthranilate phosphoribosyltransferase activity"/>
    <property type="evidence" value="ECO:0007669"/>
    <property type="project" value="InterPro"/>
</dbReference>
<dbReference type="InterPro" id="IPR035902">
    <property type="entry name" value="Nuc_phospho_transferase"/>
</dbReference>
<dbReference type="InterPro" id="IPR017459">
    <property type="entry name" value="Glycosyl_Trfase_fam3_N_dom"/>
</dbReference>
<proteinExistence type="predicted"/>
<dbReference type="PANTHER" id="PTHR43285">
    <property type="entry name" value="ANTHRANILATE PHOSPHORIBOSYLTRANSFERASE"/>
    <property type="match status" value="1"/>
</dbReference>
<dbReference type="SUPFAM" id="SSF52418">
    <property type="entry name" value="Nucleoside phosphorylase/phosphoribosyltransferase catalytic domain"/>
    <property type="match status" value="1"/>
</dbReference>
<dbReference type="GO" id="GO:0000162">
    <property type="term" value="P:L-tryptophan biosynthetic process"/>
    <property type="evidence" value="ECO:0007669"/>
    <property type="project" value="InterPro"/>
</dbReference>
<protein>
    <recommendedName>
        <fullName evidence="3">Glycosyl transferase family 3 N-terminal domain-containing protein</fullName>
    </recommendedName>
</protein>
<keyword evidence="1" id="KW-0328">Glycosyltransferase</keyword>
<dbReference type="Gene3D" id="3.40.1030.10">
    <property type="entry name" value="Nucleoside phosphorylase/phosphoribosyltransferase catalytic domain"/>
    <property type="match status" value="1"/>
</dbReference>
<dbReference type="Gene3D" id="1.20.970.10">
    <property type="entry name" value="Transferase, Pyrimidine Nucleoside Phosphorylase, Chain C"/>
    <property type="match status" value="1"/>
</dbReference>
<dbReference type="NCBIfam" id="NF006564">
    <property type="entry name" value="PRK09071.1"/>
    <property type="match status" value="1"/>
</dbReference>
<dbReference type="Pfam" id="PF02885">
    <property type="entry name" value="Glycos_trans_3N"/>
    <property type="match status" value="1"/>
</dbReference>
<evidence type="ECO:0000259" key="3">
    <source>
        <dbReference type="Pfam" id="PF02885"/>
    </source>
</evidence>
<dbReference type="OrthoDB" id="9768896at2"/>
<dbReference type="InterPro" id="IPR005940">
    <property type="entry name" value="Anthranilate_Pribosyl_Tfrase"/>
</dbReference>
<name>A0A857JGC2_9ALTE</name>
<dbReference type="RefSeq" id="WP_160177955.1">
    <property type="nucleotide sequence ID" value="NZ_CP047656.1"/>
</dbReference>
<organism evidence="4 5">
    <name type="scientific">Paraglaciecola mesophila</name>
    <dbReference type="NCBI Taxonomy" id="197222"/>
    <lineage>
        <taxon>Bacteria</taxon>
        <taxon>Pseudomonadati</taxon>
        <taxon>Pseudomonadota</taxon>
        <taxon>Gammaproteobacteria</taxon>
        <taxon>Alteromonadales</taxon>
        <taxon>Alteromonadaceae</taxon>
        <taxon>Paraglaciecola</taxon>
    </lineage>
</organism>
<dbReference type="SUPFAM" id="SSF47648">
    <property type="entry name" value="Nucleoside phosphorylase/phosphoribosyltransferase N-terminal domain"/>
    <property type="match status" value="1"/>
</dbReference>